<evidence type="ECO:0000313" key="10">
    <source>
        <dbReference type="Proteomes" id="UP000215902"/>
    </source>
</evidence>
<dbReference type="Proteomes" id="UP000215902">
    <property type="component" value="Unassembled WGS sequence"/>
</dbReference>
<comment type="subcellular location">
    <subcellularLocation>
        <location evidence="1">Nucleus</location>
    </subcellularLocation>
</comment>
<feature type="compositionally biased region" description="Low complexity" evidence="7">
    <location>
        <begin position="514"/>
        <end position="532"/>
    </location>
</feature>
<dbReference type="InterPro" id="IPR047021">
    <property type="entry name" value="REXO1/3/4-like"/>
</dbReference>
<protein>
    <recommendedName>
        <fullName evidence="8">Exonuclease domain-containing protein</fullName>
    </recommendedName>
</protein>
<organism evidence="9 10">
    <name type="scientific">Macrostomum lignano</name>
    <dbReference type="NCBI Taxonomy" id="282301"/>
    <lineage>
        <taxon>Eukaryota</taxon>
        <taxon>Metazoa</taxon>
        <taxon>Spiralia</taxon>
        <taxon>Lophotrochozoa</taxon>
        <taxon>Platyhelminthes</taxon>
        <taxon>Rhabditophora</taxon>
        <taxon>Macrostomorpha</taxon>
        <taxon>Macrostomida</taxon>
        <taxon>Macrostomidae</taxon>
        <taxon>Macrostomum</taxon>
    </lineage>
</organism>
<feature type="compositionally biased region" description="Low complexity" evidence="7">
    <location>
        <begin position="494"/>
        <end position="505"/>
    </location>
</feature>
<dbReference type="SUPFAM" id="SSF53098">
    <property type="entry name" value="Ribonuclease H-like"/>
    <property type="match status" value="1"/>
</dbReference>
<dbReference type="EMBL" id="NIVC01001845">
    <property type="protein sequence ID" value="PAA63413.1"/>
    <property type="molecule type" value="Genomic_DNA"/>
</dbReference>
<dbReference type="STRING" id="282301.A0A267EPE6"/>
<feature type="region of interest" description="Disordered" evidence="7">
    <location>
        <begin position="1"/>
        <end position="65"/>
    </location>
</feature>
<reference evidence="9 10" key="1">
    <citation type="submission" date="2017-06" db="EMBL/GenBank/DDBJ databases">
        <title>A platform for efficient transgenesis in Macrostomum lignano, a flatworm model organism for stem cell research.</title>
        <authorList>
            <person name="Berezikov E."/>
        </authorList>
    </citation>
    <scope>NUCLEOTIDE SEQUENCE [LARGE SCALE GENOMIC DNA]</scope>
    <source>
        <strain evidence="9">DV1</strain>
        <tissue evidence="9">Whole organism</tissue>
    </source>
</reference>
<feature type="compositionally biased region" description="Low complexity" evidence="7">
    <location>
        <begin position="14"/>
        <end position="35"/>
    </location>
</feature>
<evidence type="ECO:0000256" key="7">
    <source>
        <dbReference type="SAM" id="MobiDB-lite"/>
    </source>
</evidence>
<evidence type="ECO:0000259" key="8">
    <source>
        <dbReference type="SMART" id="SM00479"/>
    </source>
</evidence>
<dbReference type="SMART" id="SM00479">
    <property type="entry name" value="EXOIII"/>
    <property type="match status" value="1"/>
</dbReference>
<keyword evidence="10" id="KW-1185">Reference proteome</keyword>
<keyword evidence="5" id="KW-0269">Exonuclease</keyword>
<accession>A0A267EPE6</accession>
<dbReference type="InterPro" id="IPR034922">
    <property type="entry name" value="REX1-like_exo"/>
</dbReference>
<dbReference type="AlphaFoldDB" id="A0A267EPE6"/>
<dbReference type="GO" id="GO:0003676">
    <property type="term" value="F:nucleic acid binding"/>
    <property type="evidence" value="ECO:0007669"/>
    <property type="project" value="InterPro"/>
</dbReference>
<feature type="region of interest" description="Disordered" evidence="7">
    <location>
        <begin position="80"/>
        <end position="105"/>
    </location>
</feature>
<sequence>AVTGKHSIRMSTEDSGAAATGPAAAGATDGNDDSGWTQAKPRRQPEKPKFIVFMDKARQRRQPSHRAFLMATQPQSAVQPLFPGCASDSESDSEPDDNEDDDASGRKFPKFVLADVQCLLSYMLLTYRCLQQPRWCKIAKPNCVPRILVIVFDSAPPSAAAQLPKFMANFYQAMRLMSPYAYSDRVGPDLFSLPLQSVALGDRQLLLNWLQKRRKKLQTGSTAAAAGEASPAARSDISIGTLVDPPEKHAAFPERDRFPRTQLLLSSVQLLHENYPMPGLRSCGGGGPQSGPDYKTSLPAYQPAGPSSPMFGLDCEMVVTEGPAGESSQQHELARATLVDESGRILLDQLVKPANPVLNYLTAKSGITREMLDKATVTLAEVQDQLAQLLPPNAILVGHSLNCDLHALRLYHPSCIDTSVVFNLSGHRRHKSSLKSLAQRFLGRDIQSDDAVGHNSAEDALAALNLVQLKLARSLEFGDAASGDWNPSAADADAAAAAAADSPPSAKRPRIAAEDATAAASPARPGHGGFHASHSAGATTASLFDWLRMHGVSFRVFDRVQSDGHSAEEYLASLPSTYLVADSASDAAAVEAARAEVKCSRLVVLRLRDLDCNGTAATDLSGLDEPLAKLMDSMPQYSMCIALFPGRRQAASGTAGETAGASVSVARCYFSMRGMVKPQSLGKTAD</sequence>
<feature type="compositionally biased region" description="Acidic residues" evidence="7">
    <location>
        <begin position="89"/>
        <end position="102"/>
    </location>
</feature>
<evidence type="ECO:0000256" key="6">
    <source>
        <dbReference type="ARBA" id="ARBA00023242"/>
    </source>
</evidence>
<evidence type="ECO:0000256" key="2">
    <source>
        <dbReference type="ARBA" id="ARBA00006357"/>
    </source>
</evidence>
<keyword evidence="4" id="KW-0378">Hydrolase</keyword>
<evidence type="ECO:0000256" key="5">
    <source>
        <dbReference type="ARBA" id="ARBA00022839"/>
    </source>
</evidence>
<gene>
    <name evidence="9" type="ORF">BOX15_Mlig032549g2</name>
</gene>
<dbReference type="Pfam" id="PF00929">
    <property type="entry name" value="RNase_T"/>
    <property type="match status" value="1"/>
</dbReference>
<evidence type="ECO:0000256" key="4">
    <source>
        <dbReference type="ARBA" id="ARBA00022801"/>
    </source>
</evidence>
<dbReference type="GO" id="GO:0005634">
    <property type="term" value="C:nucleus"/>
    <property type="evidence" value="ECO:0007669"/>
    <property type="project" value="UniProtKB-SubCell"/>
</dbReference>
<dbReference type="InterPro" id="IPR013520">
    <property type="entry name" value="Ribonucl_H"/>
</dbReference>
<feature type="non-terminal residue" evidence="9">
    <location>
        <position position="1"/>
    </location>
</feature>
<name>A0A267EPE6_9PLAT</name>
<keyword evidence="3" id="KW-0540">Nuclease</keyword>
<feature type="domain" description="Exonuclease" evidence="8">
    <location>
        <begin position="309"/>
        <end position="476"/>
    </location>
</feature>
<comment type="similarity">
    <text evidence="2">Belongs to the REXO1/REXO3 family.</text>
</comment>
<evidence type="ECO:0000256" key="3">
    <source>
        <dbReference type="ARBA" id="ARBA00022722"/>
    </source>
</evidence>
<dbReference type="GO" id="GO:0004527">
    <property type="term" value="F:exonuclease activity"/>
    <property type="evidence" value="ECO:0007669"/>
    <property type="project" value="UniProtKB-KW"/>
</dbReference>
<proteinExistence type="inferred from homology"/>
<dbReference type="PANTHER" id="PTHR12801">
    <property type="entry name" value="RNA EXONUCLEASE REXO1 / RECO3 FAMILY MEMBER-RELATED"/>
    <property type="match status" value="1"/>
</dbReference>
<dbReference type="GO" id="GO:0010629">
    <property type="term" value="P:negative regulation of gene expression"/>
    <property type="evidence" value="ECO:0007669"/>
    <property type="project" value="UniProtKB-ARBA"/>
</dbReference>
<dbReference type="CDD" id="cd06145">
    <property type="entry name" value="REX1_like"/>
    <property type="match status" value="1"/>
</dbReference>
<evidence type="ECO:0000256" key="1">
    <source>
        <dbReference type="ARBA" id="ARBA00004123"/>
    </source>
</evidence>
<dbReference type="OrthoDB" id="206335at2759"/>
<dbReference type="InterPro" id="IPR012337">
    <property type="entry name" value="RNaseH-like_sf"/>
</dbReference>
<feature type="region of interest" description="Disordered" evidence="7">
    <location>
        <begin position="494"/>
        <end position="532"/>
    </location>
</feature>
<dbReference type="Gene3D" id="3.30.420.10">
    <property type="entry name" value="Ribonuclease H-like superfamily/Ribonuclease H"/>
    <property type="match status" value="1"/>
</dbReference>
<dbReference type="InterPro" id="IPR036397">
    <property type="entry name" value="RNaseH_sf"/>
</dbReference>
<keyword evidence="6" id="KW-0539">Nucleus</keyword>
<dbReference type="FunFam" id="3.30.420.10:FF:000031">
    <property type="entry name" value="RNA exonuclease 1"/>
    <property type="match status" value="1"/>
</dbReference>
<evidence type="ECO:0000313" key="9">
    <source>
        <dbReference type="EMBL" id="PAA63413.1"/>
    </source>
</evidence>
<dbReference type="PANTHER" id="PTHR12801:SF82">
    <property type="entry name" value="RNA EXONUCLEASE 5"/>
    <property type="match status" value="1"/>
</dbReference>
<comment type="caution">
    <text evidence="9">The sequence shown here is derived from an EMBL/GenBank/DDBJ whole genome shotgun (WGS) entry which is preliminary data.</text>
</comment>